<feature type="compositionally biased region" description="Basic and acidic residues" evidence="1">
    <location>
        <begin position="168"/>
        <end position="183"/>
    </location>
</feature>
<protein>
    <submittedName>
        <fullName evidence="3">DUF4231 domain-containing protein</fullName>
    </submittedName>
</protein>
<dbReference type="Proteomes" id="UP000749040">
    <property type="component" value="Unassembled WGS sequence"/>
</dbReference>
<sequence length="183" mass="20535">MNDWGARRRRTFSTPRWHDTGVDFTTAAETYVRQVMDFYDSRARWHRRFYRASGVAAILGASSLPLLSVLDMAGKTVIVSGVGCLVAVTTALKEFYRWDTSWVLLRRTEADLTLAYTAYTAAKDPGAPPDPRAAHALLHQVLRIREEESLRFFRNLPSPADPALQPHDPSHDQSRDRPPAAAG</sequence>
<proteinExistence type="predicted"/>
<accession>A0ABS2TX71</accession>
<name>A0ABS2TX71_9ACTN</name>
<evidence type="ECO:0000256" key="1">
    <source>
        <dbReference type="SAM" id="MobiDB-lite"/>
    </source>
</evidence>
<reference evidence="3 4" key="1">
    <citation type="submission" date="2021-01" db="EMBL/GenBank/DDBJ databases">
        <title>Streptomyces acididurans sp. nov., isolated from a peat swamp forest soil.</title>
        <authorList>
            <person name="Chantavorakit T."/>
            <person name="Duangmal K."/>
        </authorList>
    </citation>
    <scope>NUCLEOTIDE SEQUENCE [LARGE SCALE GENOMIC DNA]</scope>
    <source>
        <strain evidence="3 4">KK5PA1</strain>
    </source>
</reference>
<dbReference type="NCBIfam" id="NF033634">
    <property type="entry name" value="SLATT_1"/>
    <property type="match status" value="1"/>
</dbReference>
<dbReference type="EMBL" id="JADKYB010000015">
    <property type="protein sequence ID" value="MBM9507940.1"/>
    <property type="molecule type" value="Genomic_DNA"/>
</dbReference>
<organism evidence="3 4">
    <name type="scientific">Actinacidiphila acididurans</name>
    <dbReference type="NCBI Taxonomy" id="2784346"/>
    <lineage>
        <taxon>Bacteria</taxon>
        <taxon>Bacillati</taxon>
        <taxon>Actinomycetota</taxon>
        <taxon>Actinomycetes</taxon>
        <taxon>Kitasatosporales</taxon>
        <taxon>Streptomycetaceae</taxon>
        <taxon>Actinacidiphila</taxon>
    </lineage>
</organism>
<dbReference type="Pfam" id="PF14015">
    <property type="entry name" value="DUF4231"/>
    <property type="match status" value="1"/>
</dbReference>
<evidence type="ECO:0000256" key="2">
    <source>
        <dbReference type="SAM" id="Phobius"/>
    </source>
</evidence>
<evidence type="ECO:0000313" key="4">
    <source>
        <dbReference type="Proteomes" id="UP000749040"/>
    </source>
</evidence>
<evidence type="ECO:0000313" key="3">
    <source>
        <dbReference type="EMBL" id="MBM9507940.1"/>
    </source>
</evidence>
<feature type="transmembrane region" description="Helical" evidence="2">
    <location>
        <begin position="76"/>
        <end position="96"/>
    </location>
</feature>
<dbReference type="InterPro" id="IPR025325">
    <property type="entry name" value="DUF4231"/>
</dbReference>
<keyword evidence="2" id="KW-0472">Membrane</keyword>
<gene>
    <name evidence="3" type="ORF">ITX44_25995</name>
</gene>
<feature type="transmembrane region" description="Helical" evidence="2">
    <location>
        <begin position="49"/>
        <end position="70"/>
    </location>
</feature>
<keyword evidence="2" id="KW-0812">Transmembrane</keyword>
<keyword evidence="4" id="KW-1185">Reference proteome</keyword>
<comment type="caution">
    <text evidence="3">The sequence shown here is derived from an EMBL/GenBank/DDBJ whole genome shotgun (WGS) entry which is preliminary data.</text>
</comment>
<dbReference type="RefSeq" id="WP_205359811.1">
    <property type="nucleotide sequence ID" value="NZ_JADKYB010000015.1"/>
</dbReference>
<feature type="region of interest" description="Disordered" evidence="1">
    <location>
        <begin position="155"/>
        <end position="183"/>
    </location>
</feature>
<keyword evidence="2" id="KW-1133">Transmembrane helix</keyword>